<keyword evidence="3" id="KW-0813">Transport</keyword>
<dbReference type="PANTHER" id="PTHR43649:SF12">
    <property type="entry name" value="DIACETYLCHITOBIOSE BINDING PROTEIN DASA"/>
    <property type="match status" value="1"/>
</dbReference>
<sequence>MKKIFILLLAILIAASIYTYLTGASKRTDVPVISWKSDANPQRYEQIDMYHKFLQKNGVVKEDGSPRGQLVLDTASNQSTLIQAVSGMAGDIFDCFAVTDYAAMGVGVDVTEQANRNGYGLNTTYEGMWSQLSLGGRQYAYPCNGAVPALWVNVDTFKKYGLPVPPQEWTPEEFEELGKRFVKLANAGSRRQLCFFVPSVESSSFAMPILRSMGKDVYNETMTRSVANTPELAKVFELLYKWTYEDRIAPTAADVASMNADATGYGGANFSNFLQGRYAMIVTGRYGLIRFREFERQVTFSLSQLPMYDFKNLLITVRAAMPYGRTKSPELVDMFLRFLASYEYNKYIIDFADGLPPNPHIVEEDLKQLKFKYPREGITHELEIGWAQTIAIPESRPRYLKAGTPNWLGNSISEFFNGRKSAQEAAEYVEYRYNLEIDTACEANPATRADWEEQMHVQARIDEYKAAGKKIPVEWISNPFHIRYYRKMGMLVETTTAGAR</sequence>
<keyword evidence="3" id="KW-0762">Sugar transport</keyword>
<comment type="similarity">
    <text evidence="2">Belongs to the bacterial solute-binding protein 1 family.</text>
</comment>
<evidence type="ECO:0000256" key="2">
    <source>
        <dbReference type="ARBA" id="ARBA00008520"/>
    </source>
</evidence>
<dbReference type="GO" id="GO:0042597">
    <property type="term" value="C:periplasmic space"/>
    <property type="evidence" value="ECO:0007669"/>
    <property type="project" value="UniProtKB-SubCell"/>
</dbReference>
<evidence type="ECO:0000313" key="3">
    <source>
        <dbReference type="EMBL" id="MDQ0289210.1"/>
    </source>
</evidence>
<dbReference type="SUPFAM" id="SSF53850">
    <property type="entry name" value="Periplasmic binding protein-like II"/>
    <property type="match status" value="1"/>
</dbReference>
<dbReference type="InterPro" id="IPR050490">
    <property type="entry name" value="Bact_solute-bd_prot1"/>
</dbReference>
<dbReference type="PANTHER" id="PTHR43649">
    <property type="entry name" value="ARABINOSE-BINDING PROTEIN-RELATED"/>
    <property type="match status" value="1"/>
</dbReference>
<comment type="caution">
    <text evidence="3">The sequence shown here is derived from an EMBL/GenBank/DDBJ whole genome shotgun (WGS) entry which is preliminary data.</text>
</comment>
<evidence type="ECO:0000313" key="4">
    <source>
        <dbReference type="Proteomes" id="UP001238163"/>
    </source>
</evidence>
<gene>
    <name evidence="3" type="ORF">J3R75_001317</name>
</gene>
<dbReference type="RefSeq" id="WP_307260569.1">
    <property type="nucleotide sequence ID" value="NZ_JAUSVL010000001.1"/>
</dbReference>
<evidence type="ECO:0000256" key="1">
    <source>
        <dbReference type="ARBA" id="ARBA00004418"/>
    </source>
</evidence>
<dbReference type="AlphaFoldDB" id="A0AAE4ANA5"/>
<name>A0AAE4ANA5_9BACT</name>
<protein>
    <submittedName>
        <fullName evidence="3">Multiple sugar transport system substrate-binding protein</fullName>
    </submittedName>
</protein>
<dbReference type="EMBL" id="JAUSVL010000001">
    <property type="protein sequence ID" value="MDQ0289210.1"/>
    <property type="molecule type" value="Genomic_DNA"/>
</dbReference>
<accession>A0AAE4ANA5</accession>
<keyword evidence="4" id="KW-1185">Reference proteome</keyword>
<dbReference type="Pfam" id="PF01547">
    <property type="entry name" value="SBP_bac_1"/>
    <property type="match status" value="1"/>
</dbReference>
<organism evidence="3 4">
    <name type="scientific">Oligosphaera ethanolica</name>
    <dbReference type="NCBI Taxonomy" id="760260"/>
    <lineage>
        <taxon>Bacteria</taxon>
        <taxon>Pseudomonadati</taxon>
        <taxon>Lentisphaerota</taxon>
        <taxon>Oligosphaeria</taxon>
        <taxon>Oligosphaerales</taxon>
        <taxon>Oligosphaeraceae</taxon>
        <taxon>Oligosphaera</taxon>
    </lineage>
</organism>
<dbReference type="Gene3D" id="3.40.190.10">
    <property type="entry name" value="Periplasmic binding protein-like II"/>
    <property type="match status" value="1"/>
</dbReference>
<proteinExistence type="inferred from homology"/>
<dbReference type="Proteomes" id="UP001238163">
    <property type="component" value="Unassembled WGS sequence"/>
</dbReference>
<reference evidence="3" key="1">
    <citation type="submission" date="2023-07" db="EMBL/GenBank/DDBJ databases">
        <title>Genomic Encyclopedia of Type Strains, Phase IV (KMG-IV): sequencing the most valuable type-strain genomes for metagenomic binning, comparative biology and taxonomic classification.</title>
        <authorList>
            <person name="Goeker M."/>
        </authorList>
    </citation>
    <scope>NUCLEOTIDE SEQUENCE</scope>
    <source>
        <strain evidence="3">DSM 24202</strain>
    </source>
</reference>
<dbReference type="InterPro" id="IPR006059">
    <property type="entry name" value="SBP"/>
</dbReference>
<comment type="subcellular location">
    <subcellularLocation>
        <location evidence="1">Periplasm</location>
    </subcellularLocation>
</comment>